<evidence type="ECO:0000313" key="1">
    <source>
        <dbReference type="WBParaSite" id="TASK_0000218001-mRNA-1"/>
    </source>
</evidence>
<proteinExistence type="predicted"/>
<sequence>LVSQSNHAVVPSATSLDGDVLTHGRRASMSTLAAIMSSRDWNQEKPFLPLLMHAASRMLR</sequence>
<accession>A0A0R3VXN6</accession>
<dbReference type="AlphaFoldDB" id="A0A0R3VXN6"/>
<name>A0A0R3VXN6_TAEAS</name>
<dbReference type="WBParaSite" id="TASK_0000218001-mRNA-1">
    <property type="protein sequence ID" value="TASK_0000218001-mRNA-1"/>
    <property type="gene ID" value="TASK_0000218001"/>
</dbReference>
<protein>
    <submittedName>
        <fullName evidence="1">Transcriptional regulator</fullName>
    </submittedName>
</protein>
<reference evidence="1" key="1">
    <citation type="submission" date="2017-02" db="UniProtKB">
        <authorList>
            <consortium name="WormBaseParasite"/>
        </authorList>
    </citation>
    <scope>IDENTIFICATION</scope>
</reference>
<organism evidence="1">
    <name type="scientific">Taenia asiatica</name>
    <name type="common">Asian tapeworm</name>
    <dbReference type="NCBI Taxonomy" id="60517"/>
    <lineage>
        <taxon>Eukaryota</taxon>
        <taxon>Metazoa</taxon>
        <taxon>Spiralia</taxon>
        <taxon>Lophotrochozoa</taxon>
        <taxon>Platyhelminthes</taxon>
        <taxon>Cestoda</taxon>
        <taxon>Eucestoda</taxon>
        <taxon>Cyclophyllidea</taxon>
        <taxon>Taeniidae</taxon>
        <taxon>Taenia</taxon>
    </lineage>
</organism>